<evidence type="ECO:0008006" key="3">
    <source>
        <dbReference type="Google" id="ProtNLM"/>
    </source>
</evidence>
<comment type="caution">
    <text evidence="1">The sequence shown here is derived from an EMBL/GenBank/DDBJ whole genome shotgun (WGS) entry which is preliminary data.</text>
</comment>
<evidence type="ECO:0000313" key="1">
    <source>
        <dbReference type="EMBL" id="PON88864.1"/>
    </source>
</evidence>
<name>A0A2P5ETJ6_TREOI</name>
<dbReference type="AlphaFoldDB" id="A0A2P5ETJ6"/>
<keyword evidence="2" id="KW-1185">Reference proteome</keyword>
<gene>
    <name evidence="1" type="ORF">TorRG33x02_153790</name>
</gene>
<protein>
    <recommendedName>
        <fullName evidence="3">RNase H type-1 domain-containing protein</fullName>
    </recommendedName>
</protein>
<evidence type="ECO:0000313" key="2">
    <source>
        <dbReference type="Proteomes" id="UP000237000"/>
    </source>
</evidence>
<dbReference type="InParanoid" id="A0A2P5ETJ6"/>
<proteinExistence type="predicted"/>
<accession>A0A2P5ETJ6</accession>
<reference evidence="2" key="1">
    <citation type="submission" date="2016-06" db="EMBL/GenBank/DDBJ databases">
        <title>Parallel loss of symbiosis genes in relatives of nitrogen-fixing non-legume Parasponia.</title>
        <authorList>
            <person name="Van Velzen R."/>
            <person name="Holmer R."/>
            <person name="Bu F."/>
            <person name="Rutten L."/>
            <person name="Van Zeijl A."/>
            <person name="Liu W."/>
            <person name="Santuari L."/>
            <person name="Cao Q."/>
            <person name="Sharma T."/>
            <person name="Shen D."/>
            <person name="Roswanjaya Y."/>
            <person name="Wardhani T."/>
            <person name="Kalhor M.S."/>
            <person name="Jansen J."/>
            <person name="Van den Hoogen J."/>
            <person name="Gungor B."/>
            <person name="Hartog M."/>
            <person name="Hontelez J."/>
            <person name="Verver J."/>
            <person name="Yang W.-C."/>
            <person name="Schijlen E."/>
            <person name="Repin R."/>
            <person name="Schilthuizen M."/>
            <person name="Schranz E."/>
            <person name="Heidstra R."/>
            <person name="Miyata K."/>
            <person name="Fedorova E."/>
            <person name="Kohlen W."/>
            <person name="Bisseling T."/>
            <person name="Smit S."/>
            <person name="Geurts R."/>
        </authorList>
    </citation>
    <scope>NUCLEOTIDE SEQUENCE [LARGE SCALE GENOMIC DNA]</scope>
    <source>
        <strain evidence="2">cv. RG33-2</strain>
    </source>
</reference>
<dbReference type="Proteomes" id="UP000237000">
    <property type="component" value="Unassembled WGS sequence"/>
</dbReference>
<organism evidence="1 2">
    <name type="scientific">Trema orientale</name>
    <name type="common">Charcoal tree</name>
    <name type="synonym">Celtis orientalis</name>
    <dbReference type="NCBI Taxonomy" id="63057"/>
    <lineage>
        <taxon>Eukaryota</taxon>
        <taxon>Viridiplantae</taxon>
        <taxon>Streptophyta</taxon>
        <taxon>Embryophyta</taxon>
        <taxon>Tracheophyta</taxon>
        <taxon>Spermatophyta</taxon>
        <taxon>Magnoliopsida</taxon>
        <taxon>eudicotyledons</taxon>
        <taxon>Gunneridae</taxon>
        <taxon>Pentapetalae</taxon>
        <taxon>rosids</taxon>
        <taxon>fabids</taxon>
        <taxon>Rosales</taxon>
        <taxon>Cannabaceae</taxon>
        <taxon>Trema</taxon>
    </lineage>
</organism>
<dbReference type="EMBL" id="JXTC01000101">
    <property type="protein sequence ID" value="PON88864.1"/>
    <property type="molecule type" value="Genomic_DNA"/>
</dbReference>
<sequence>MAAIARDDMGVILGLFIEKINYGNAAFGEALVILLVIKLAEYINGQDIVIESDSKVIMNLLKKQDDNPPQVHIEEPIREAVRKCTFPQLHYEQS</sequence>